<dbReference type="GO" id="GO:0006310">
    <property type="term" value="P:DNA recombination"/>
    <property type="evidence" value="ECO:0007669"/>
    <property type="project" value="UniProtKB-KW"/>
</dbReference>
<dbReference type="GO" id="GO:0015074">
    <property type="term" value="P:DNA integration"/>
    <property type="evidence" value="ECO:0007669"/>
    <property type="project" value="UniProtKB-KW"/>
</dbReference>
<dbReference type="CDD" id="cd01193">
    <property type="entry name" value="INT_IntI_C"/>
    <property type="match status" value="1"/>
</dbReference>
<dbReference type="InterPro" id="IPR011946">
    <property type="entry name" value="Integrase_integron-type"/>
</dbReference>
<protein>
    <submittedName>
        <fullName evidence="8">Integron integrase</fullName>
    </submittedName>
</protein>
<dbReference type="GO" id="GO:0003677">
    <property type="term" value="F:DNA binding"/>
    <property type="evidence" value="ECO:0007669"/>
    <property type="project" value="UniProtKB-UniRule"/>
</dbReference>
<evidence type="ECO:0000313" key="8">
    <source>
        <dbReference type="EMBL" id="TCS33470.1"/>
    </source>
</evidence>
<dbReference type="NCBIfam" id="TIGR02249">
    <property type="entry name" value="integrase_gron"/>
    <property type="match status" value="1"/>
</dbReference>
<name>A0A4R3HUF5_PAULE</name>
<dbReference type="Gene3D" id="1.10.443.10">
    <property type="entry name" value="Intergrase catalytic core"/>
    <property type="match status" value="1"/>
</dbReference>
<dbReference type="InterPro" id="IPR013762">
    <property type="entry name" value="Integrase-like_cat_sf"/>
</dbReference>
<dbReference type="PROSITE" id="PS51900">
    <property type="entry name" value="CB"/>
    <property type="match status" value="1"/>
</dbReference>
<comment type="similarity">
    <text evidence="1">Belongs to the 'phage' integrase family.</text>
</comment>
<keyword evidence="4" id="KW-0233">DNA recombination</keyword>
<dbReference type="InterPro" id="IPR004107">
    <property type="entry name" value="Integrase_SAM-like_N"/>
</dbReference>
<dbReference type="Proteomes" id="UP000295382">
    <property type="component" value="Unassembled WGS sequence"/>
</dbReference>
<evidence type="ECO:0000256" key="4">
    <source>
        <dbReference type="ARBA" id="ARBA00023172"/>
    </source>
</evidence>
<gene>
    <name evidence="8" type="ORF">EDC30_1161</name>
</gene>
<dbReference type="NCBIfam" id="NF011946">
    <property type="entry name" value="PRK15417.1"/>
    <property type="match status" value="1"/>
</dbReference>
<evidence type="ECO:0000259" key="7">
    <source>
        <dbReference type="PROSITE" id="PS51900"/>
    </source>
</evidence>
<keyword evidence="9" id="KW-1185">Reference proteome</keyword>
<dbReference type="EMBL" id="SLZQ01000016">
    <property type="protein sequence ID" value="TCS33470.1"/>
    <property type="molecule type" value="Genomic_DNA"/>
</dbReference>
<dbReference type="InterPro" id="IPR011010">
    <property type="entry name" value="DNA_brk_join_enz"/>
</dbReference>
<dbReference type="PANTHER" id="PTHR30349">
    <property type="entry name" value="PHAGE INTEGRASE-RELATED"/>
    <property type="match status" value="1"/>
</dbReference>
<organism evidence="8 9">
    <name type="scientific">Paucimonas lemoignei</name>
    <name type="common">Pseudomonas lemoignei</name>
    <dbReference type="NCBI Taxonomy" id="29443"/>
    <lineage>
        <taxon>Bacteria</taxon>
        <taxon>Pseudomonadati</taxon>
        <taxon>Pseudomonadota</taxon>
        <taxon>Betaproteobacteria</taxon>
        <taxon>Burkholderiales</taxon>
        <taxon>Burkholderiaceae</taxon>
        <taxon>Paucimonas</taxon>
    </lineage>
</organism>
<evidence type="ECO:0000313" key="9">
    <source>
        <dbReference type="Proteomes" id="UP000295382"/>
    </source>
</evidence>
<accession>A0A4R3HUF5</accession>
<dbReference type="InterPro" id="IPR002104">
    <property type="entry name" value="Integrase_catalytic"/>
</dbReference>
<sequence length="379" mass="43014">MTPDIKSPKLLDQLKRCIRDKHYSLRTEEVYVYWVRWFIRFHGLRHPAEMGAEEIKAFLSYLANERHVAVSTHRQALCALLFLYREVLGTNLPWLDELHRPTKPARRPTVLTPEEAEAIFQRMQGPHALMAQLMYGTGMRLMECVTLRVKDVDFARREITIRHGKGGKDRVTVLPLSLAGALREQMNAARVVYDSDRAASRMGVALPGALELKYPRAGTQWTWFWVFPSDHESTDPRSGVVRRHHMYEQTYQRAIQRAAADTGIAKRVTSHTFRHSFATQLLEAGYDIRTVQELLGHSDVSTTMIYTHVLNRGGRGVHSPMDTLQHARLIAKQEYAEYGMSVYSLPNSSPNSLPRAAAACNALAMACFTPEASMLVRAA</sequence>
<dbReference type="PANTHER" id="PTHR30349:SF64">
    <property type="entry name" value="PROPHAGE INTEGRASE INTD-RELATED"/>
    <property type="match status" value="1"/>
</dbReference>
<keyword evidence="2" id="KW-0229">DNA integration</keyword>
<keyword evidence="3 5" id="KW-0238">DNA-binding</keyword>
<dbReference type="SUPFAM" id="SSF56349">
    <property type="entry name" value="DNA breaking-rejoining enzymes"/>
    <property type="match status" value="1"/>
</dbReference>
<dbReference type="InterPro" id="IPR044068">
    <property type="entry name" value="CB"/>
</dbReference>
<feature type="domain" description="Tyr recombinase" evidence="6">
    <location>
        <begin position="106"/>
        <end position="319"/>
    </location>
</feature>
<reference evidence="8 9" key="1">
    <citation type="submission" date="2019-03" db="EMBL/GenBank/DDBJ databases">
        <title>Genomic Encyclopedia of Type Strains, Phase IV (KMG-IV): sequencing the most valuable type-strain genomes for metagenomic binning, comparative biology and taxonomic classification.</title>
        <authorList>
            <person name="Goeker M."/>
        </authorList>
    </citation>
    <scope>NUCLEOTIDE SEQUENCE [LARGE SCALE GENOMIC DNA]</scope>
    <source>
        <strain evidence="8 9">DSM 7445</strain>
    </source>
</reference>
<dbReference type="InterPro" id="IPR050090">
    <property type="entry name" value="Tyrosine_recombinase_XerCD"/>
</dbReference>
<proteinExistence type="inferred from homology"/>
<dbReference type="Pfam" id="PF13495">
    <property type="entry name" value="Phage_int_SAM_4"/>
    <property type="match status" value="1"/>
</dbReference>
<evidence type="ECO:0000256" key="5">
    <source>
        <dbReference type="PROSITE-ProRule" id="PRU01248"/>
    </source>
</evidence>
<dbReference type="PROSITE" id="PS51898">
    <property type="entry name" value="TYR_RECOMBINASE"/>
    <property type="match status" value="1"/>
</dbReference>
<evidence type="ECO:0000256" key="3">
    <source>
        <dbReference type="ARBA" id="ARBA00023125"/>
    </source>
</evidence>
<dbReference type="Pfam" id="PF00589">
    <property type="entry name" value="Phage_integrase"/>
    <property type="match status" value="1"/>
</dbReference>
<comment type="caution">
    <text evidence="8">The sequence shown here is derived from an EMBL/GenBank/DDBJ whole genome shotgun (WGS) entry which is preliminary data.</text>
</comment>
<feature type="domain" description="Core-binding (CB)" evidence="7">
    <location>
        <begin position="8"/>
        <end position="88"/>
    </location>
</feature>
<evidence type="ECO:0000256" key="2">
    <source>
        <dbReference type="ARBA" id="ARBA00022908"/>
    </source>
</evidence>
<dbReference type="OrthoDB" id="9801717at2"/>
<evidence type="ECO:0000259" key="6">
    <source>
        <dbReference type="PROSITE" id="PS51898"/>
    </source>
</evidence>
<dbReference type="InterPro" id="IPR010998">
    <property type="entry name" value="Integrase_recombinase_N"/>
</dbReference>
<dbReference type="Gene3D" id="1.10.150.130">
    <property type="match status" value="1"/>
</dbReference>
<dbReference type="AlphaFoldDB" id="A0A4R3HUF5"/>
<evidence type="ECO:0000256" key="1">
    <source>
        <dbReference type="ARBA" id="ARBA00008857"/>
    </source>
</evidence>